<sequence length="153" mass="16320">MPFPVPAPPRVPQRVLVAAAPGPALNEAVERLAGMLDLPLVLAQDLGARDAARLAAFDGWVATIEDAVAGLYLLPRADLLLQVQVEVAGTLRGFVRRTVRRMRSDTAPEIDLSWIDTVATSHPELPLVRLTGPEEIAAWLDGIEGLSRGSASS</sequence>
<comment type="caution">
    <text evidence="1">The sequence shown here is derived from an EMBL/GenBank/DDBJ whole genome shotgun (WGS) entry which is preliminary data.</text>
</comment>
<organism evidence="1 2">
    <name type="scientific">Nocardioides caeni</name>
    <dbReference type="NCBI Taxonomy" id="574700"/>
    <lineage>
        <taxon>Bacteria</taxon>
        <taxon>Bacillati</taxon>
        <taxon>Actinomycetota</taxon>
        <taxon>Actinomycetes</taxon>
        <taxon>Propionibacteriales</taxon>
        <taxon>Nocardioidaceae</taxon>
        <taxon>Nocardioides</taxon>
    </lineage>
</organism>
<name>A0A4S8NMY4_9ACTN</name>
<dbReference type="EMBL" id="STGW01000002">
    <property type="protein sequence ID" value="THV17831.1"/>
    <property type="molecule type" value="Genomic_DNA"/>
</dbReference>
<reference evidence="1 2" key="1">
    <citation type="journal article" date="2009" name="Int. J. Syst. Evol. Microbiol.">
        <title>Nocardioides caeni sp. nov., isolated from wastewater.</title>
        <authorList>
            <person name="Yoon J.H."/>
            <person name="Kang S.J."/>
            <person name="Park S."/>
            <person name="Kim W."/>
            <person name="Oh T.K."/>
        </authorList>
    </citation>
    <scope>NUCLEOTIDE SEQUENCE [LARGE SCALE GENOMIC DNA]</scope>
    <source>
        <strain evidence="1 2">DSM 23134</strain>
    </source>
</reference>
<proteinExistence type="predicted"/>
<dbReference type="RefSeq" id="WP_136561766.1">
    <property type="nucleotide sequence ID" value="NZ_BAABLS010000001.1"/>
</dbReference>
<evidence type="ECO:0000313" key="1">
    <source>
        <dbReference type="EMBL" id="THV17831.1"/>
    </source>
</evidence>
<accession>A0A4S8NMY4</accession>
<keyword evidence="2" id="KW-1185">Reference proteome</keyword>
<evidence type="ECO:0000313" key="2">
    <source>
        <dbReference type="Proteomes" id="UP000307087"/>
    </source>
</evidence>
<protein>
    <submittedName>
        <fullName evidence="1">Uncharacterized protein</fullName>
    </submittedName>
</protein>
<dbReference type="Proteomes" id="UP000307087">
    <property type="component" value="Unassembled WGS sequence"/>
</dbReference>
<gene>
    <name evidence="1" type="ORF">E9934_05035</name>
</gene>
<dbReference type="AlphaFoldDB" id="A0A4S8NMY4"/>